<name>A0A0C1MK26_9GAMM</name>
<dbReference type="OrthoDB" id="9785847at2"/>
<evidence type="ECO:0000259" key="1">
    <source>
        <dbReference type="Pfam" id="PF12146"/>
    </source>
</evidence>
<sequence length="280" mass="31446">MSSKIYFSDKNKKSMSFHVTRGVSSLMAKIAPRMSLNATRKLLLTPAAGRKEVDVPQQMTRRNLETPYGDLNLVEGGEGPKLVFTHGWSGSVSQFYPLMQKVIEEGFSVVGFDHFGHGKSAGKFANLPLFIKGLKHVLAEYEDEQVKGIVSHSMGTISAVNATSDAKHVMIAPTFDFYNSFQERIYSTGITDKLVERLLNEVETEHDMVFKSLQAEYHLAKQSHLFMVHDEEDKYAPYQHTLAQVEKHSHASLHSTQGQGHGRVINSPQTWQAIRQLIDI</sequence>
<evidence type="ECO:0000313" key="2">
    <source>
        <dbReference type="EMBL" id="KID57404.1"/>
    </source>
</evidence>
<evidence type="ECO:0000313" key="3">
    <source>
        <dbReference type="Proteomes" id="UP000031327"/>
    </source>
</evidence>
<dbReference type="AlphaFoldDB" id="A0A0C1MK26"/>
<dbReference type="RefSeq" id="WP_039609175.1">
    <property type="nucleotide sequence ID" value="NZ_JWIC01000005.1"/>
</dbReference>
<dbReference type="Proteomes" id="UP000031327">
    <property type="component" value="Unassembled WGS sequence"/>
</dbReference>
<dbReference type="InterPro" id="IPR022742">
    <property type="entry name" value="Hydrolase_4"/>
</dbReference>
<reference evidence="2 3" key="1">
    <citation type="submission" date="2014-12" db="EMBL/GenBank/DDBJ databases">
        <title>Draft Genome Sequence of Pseudoalteromonas luteoviolacea HI1.</title>
        <authorList>
            <person name="Asahina A.Y."/>
            <person name="Hadfield M.G."/>
        </authorList>
    </citation>
    <scope>NUCLEOTIDE SEQUENCE [LARGE SCALE GENOMIC DNA]</scope>
    <source>
        <strain evidence="2 3">HI1</strain>
    </source>
</reference>
<dbReference type="SUPFAM" id="SSF53474">
    <property type="entry name" value="alpha/beta-Hydrolases"/>
    <property type="match status" value="1"/>
</dbReference>
<dbReference type="Pfam" id="PF12146">
    <property type="entry name" value="Hydrolase_4"/>
    <property type="match status" value="1"/>
</dbReference>
<organism evidence="2 3">
    <name type="scientific">Pseudoalteromonas luteoviolacea</name>
    <dbReference type="NCBI Taxonomy" id="43657"/>
    <lineage>
        <taxon>Bacteria</taxon>
        <taxon>Pseudomonadati</taxon>
        <taxon>Pseudomonadota</taxon>
        <taxon>Gammaproteobacteria</taxon>
        <taxon>Alteromonadales</taxon>
        <taxon>Pseudoalteromonadaceae</taxon>
        <taxon>Pseudoalteromonas</taxon>
    </lineage>
</organism>
<accession>A0A0C1MK26</accession>
<dbReference type="EMBL" id="JWIC01000005">
    <property type="protein sequence ID" value="KID57404.1"/>
    <property type="molecule type" value="Genomic_DNA"/>
</dbReference>
<protein>
    <submittedName>
        <fullName evidence="2">Esterase</fullName>
    </submittedName>
</protein>
<dbReference type="InterPro" id="IPR029058">
    <property type="entry name" value="AB_hydrolase_fold"/>
</dbReference>
<feature type="domain" description="Serine aminopeptidase S33" evidence="1">
    <location>
        <begin position="82"/>
        <end position="198"/>
    </location>
</feature>
<dbReference type="Gene3D" id="3.40.50.1820">
    <property type="entry name" value="alpha/beta hydrolase"/>
    <property type="match status" value="1"/>
</dbReference>
<gene>
    <name evidence="2" type="ORF">JF50_09360</name>
</gene>
<comment type="caution">
    <text evidence="2">The sequence shown here is derived from an EMBL/GenBank/DDBJ whole genome shotgun (WGS) entry which is preliminary data.</text>
</comment>
<proteinExistence type="predicted"/>